<gene>
    <name evidence="3" type="ORF">GCM10007276_32630</name>
</gene>
<feature type="transmembrane region" description="Helical" evidence="1">
    <location>
        <begin position="12"/>
        <end position="34"/>
    </location>
</feature>
<evidence type="ECO:0000259" key="2">
    <source>
        <dbReference type="Pfam" id="PF06724"/>
    </source>
</evidence>
<keyword evidence="4" id="KW-1185">Reference proteome</keyword>
<keyword evidence="1" id="KW-0812">Transmembrane</keyword>
<feature type="transmembrane region" description="Helical" evidence="1">
    <location>
        <begin position="233"/>
        <end position="254"/>
    </location>
</feature>
<feature type="transmembrane region" description="Helical" evidence="1">
    <location>
        <begin position="96"/>
        <end position="121"/>
    </location>
</feature>
<organism evidence="3 4">
    <name type="scientific">Agaricicola taiwanensis</name>
    <dbReference type="NCBI Taxonomy" id="591372"/>
    <lineage>
        <taxon>Bacteria</taxon>
        <taxon>Pseudomonadati</taxon>
        <taxon>Pseudomonadota</taxon>
        <taxon>Alphaproteobacteria</taxon>
        <taxon>Rhodobacterales</taxon>
        <taxon>Paracoccaceae</taxon>
        <taxon>Agaricicola</taxon>
    </lineage>
</organism>
<feature type="transmembrane region" description="Helical" evidence="1">
    <location>
        <begin position="54"/>
        <end position="75"/>
    </location>
</feature>
<sequence>MTGPKLEHVARLGYAARGAVYCLVGGLALMAAIGSGGDAGGNQSALQSLLSQPLGWVLLGIIAIGLACHAFWRFVESLTDADHRGTSAKALAVRGAHLISGVASAGLAISAASMALGRAAASGGGDNQAAQDWTAWLLSQPFGQILTGIVGAAVIAAGFVFVGKGWRGDVTKHLKMTDAICRWAVPLGRLGYAARGVVFFIIGGFLIMAAIRASSAEAKGLGGALDTLREQPYGWVLLALTAAGFIAFGLFGIAQARYRHIDAPDAGDMKRAATRHVGALRS</sequence>
<protein>
    <submittedName>
        <fullName evidence="3">Membrane protein</fullName>
    </submittedName>
</protein>
<feature type="transmembrane region" description="Helical" evidence="1">
    <location>
        <begin position="192"/>
        <end position="213"/>
    </location>
</feature>
<dbReference type="AlphaFoldDB" id="A0A8J2YLG8"/>
<keyword evidence="1" id="KW-1133">Transmembrane helix</keyword>
<dbReference type="RefSeq" id="WP_229729539.1">
    <property type="nucleotide sequence ID" value="NZ_BMCP01000006.1"/>
</dbReference>
<reference evidence="3" key="1">
    <citation type="journal article" date="2014" name="Int. J. Syst. Evol. Microbiol.">
        <title>Complete genome sequence of Corynebacterium casei LMG S-19264T (=DSM 44701T), isolated from a smear-ripened cheese.</title>
        <authorList>
            <consortium name="US DOE Joint Genome Institute (JGI-PGF)"/>
            <person name="Walter F."/>
            <person name="Albersmeier A."/>
            <person name="Kalinowski J."/>
            <person name="Ruckert C."/>
        </authorList>
    </citation>
    <scope>NUCLEOTIDE SEQUENCE</scope>
    <source>
        <strain evidence="3">CCM 7684</strain>
    </source>
</reference>
<evidence type="ECO:0000313" key="3">
    <source>
        <dbReference type="EMBL" id="GGE53066.1"/>
    </source>
</evidence>
<accession>A0A8J2YLG8</accession>
<dbReference type="Proteomes" id="UP000602745">
    <property type="component" value="Unassembled WGS sequence"/>
</dbReference>
<evidence type="ECO:0000313" key="4">
    <source>
        <dbReference type="Proteomes" id="UP000602745"/>
    </source>
</evidence>
<feature type="domain" description="DUF1206" evidence="2">
    <location>
        <begin position="12"/>
        <end position="79"/>
    </location>
</feature>
<proteinExistence type="predicted"/>
<dbReference type="EMBL" id="BMCP01000006">
    <property type="protein sequence ID" value="GGE53066.1"/>
    <property type="molecule type" value="Genomic_DNA"/>
</dbReference>
<dbReference type="InterPro" id="IPR009597">
    <property type="entry name" value="DUF1206"/>
</dbReference>
<evidence type="ECO:0000256" key="1">
    <source>
        <dbReference type="SAM" id="Phobius"/>
    </source>
</evidence>
<comment type="caution">
    <text evidence="3">The sequence shown here is derived from an EMBL/GenBank/DDBJ whole genome shotgun (WGS) entry which is preliminary data.</text>
</comment>
<keyword evidence="1" id="KW-0472">Membrane</keyword>
<name>A0A8J2YLG8_9RHOB</name>
<dbReference type="Pfam" id="PF06724">
    <property type="entry name" value="DUF1206"/>
    <property type="match status" value="3"/>
</dbReference>
<feature type="domain" description="DUF1206" evidence="2">
    <location>
        <begin position="98"/>
        <end position="167"/>
    </location>
</feature>
<reference evidence="3" key="2">
    <citation type="submission" date="2020-09" db="EMBL/GenBank/DDBJ databases">
        <authorList>
            <person name="Sun Q."/>
            <person name="Sedlacek I."/>
        </authorList>
    </citation>
    <scope>NUCLEOTIDE SEQUENCE</scope>
    <source>
        <strain evidence="3">CCM 7684</strain>
    </source>
</reference>
<feature type="transmembrane region" description="Helical" evidence="1">
    <location>
        <begin position="141"/>
        <end position="162"/>
    </location>
</feature>
<feature type="domain" description="DUF1206" evidence="2">
    <location>
        <begin position="190"/>
        <end position="259"/>
    </location>
</feature>